<dbReference type="SUPFAM" id="SSF101697">
    <property type="entry name" value="Hypothetical protein YfhH"/>
    <property type="match status" value="1"/>
</dbReference>
<proteinExistence type="predicted"/>
<dbReference type="Gene3D" id="1.10.287.880">
    <property type="entry name" value="Hypothetical protein YfhH domain"/>
    <property type="match status" value="1"/>
</dbReference>
<dbReference type="RefSeq" id="WP_269879684.1">
    <property type="nucleotide sequence ID" value="NZ_JAQAGZ010000001.1"/>
</dbReference>
<name>A0ABT4Q3E0_9BACL</name>
<dbReference type="EMBL" id="JAQAGZ010000001">
    <property type="protein sequence ID" value="MCZ8511326.1"/>
    <property type="molecule type" value="Genomic_DNA"/>
</dbReference>
<reference evidence="1 2" key="1">
    <citation type="submission" date="2022-12" db="EMBL/GenBank/DDBJ databases">
        <title>Draft genome sequence of Paenibacillus sp. dW9.</title>
        <authorList>
            <person name="Choi E.-W."/>
            <person name="Kim D.-U."/>
        </authorList>
    </citation>
    <scope>NUCLEOTIDE SEQUENCE [LARGE SCALE GENOMIC DNA]</scope>
    <source>
        <strain evidence="2">dW9</strain>
    </source>
</reference>
<dbReference type="Gene3D" id="2.30.30.340">
    <property type="entry name" value="Hypothetical protein YfhH like domains"/>
    <property type="match status" value="1"/>
</dbReference>
<accession>A0ABT4Q3E0</accession>
<keyword evidence="2" id="KW-1185">Reference proteome</keyword>
<dbReference type="Proteomes" id="UP001527882">
    <property type="component" value="Unassembled WGS sequence"/>
</dbReference>
<dbReference type="InterPro" id="IPR036289">
    <property type="entry name" value="YfhH"/>
</dbReference>
<dbReference type="InterPro" id="IPR014938">
    <property type="entry name" value="YfhH-like"/>
</dbReference>
<sequence>MKKLYSQMTEEELELEMKQIQEEMRLAQFPSQKAVLERKYFTAKAYTLKAEDFPPGVYKVDGHQLPFELEYVNGMMAWGTMGEDREASFPISMLSRLL</sequence>
<organism evidence="1 2">
    <name type="scientific">Paenibacillus gyeongsangnamensis</name>
    <dbReference type="NCBI Taxonomy" id="3388067"/>
    <lineage>
        <taxon>Bacteria</taxon>
        <taxon>Bacillati</taxon>
        <taxon>Bacillota</taxon>
        <taxon>Bacilli</taxon>
        <taxon>Bacillales</taxon>
        <taxon>Paenibacillaceae</taxon>
        <taxon>Paenibacillus</taxon>
    </lineage>
</organism>
<evidence type="ECO:0000313" key="2">
    <source>
        <dbReference type="Proteomes" id="UP001527882"/>
    </source>
</evidence>
<gene>
    <name evidence="1" type="ORF">O9H85_02510</name>
</gene>
<protein>
    <submittedName>
        <fullName evidence="1">DUF1811 family protein</fullName>
    </submittedName>
</protein>
<evidence type="ECO:0000313" key="1">
    <source>
        <dbReference type="EMBL" id="MCZ8511326.1"/>
    </source>
</evidence>
<comment type="caution">
    <text evidence="1">The sequence shown here is derived from an EMBL/GenBank/DDBJ whole genome shotgun (WGS) entry which is preliminary data.</text>
</comment>
<dbReference type="Pfam" id="PF08838">
    <property type="entry name" value="DUF1811"/>
    <property type="match status" value="1"/>
</dbReference>